<dbReference type="PANTHER" id="PTHR10380">
    <property type="entry name" value="CUTICLE PROTEIN"/>
    <property type="match status" value="1"/>
</dbReference>
<dbReference type="PROSITE" id="PS51155">
    <property type="entry name" value="CHIT_BIND_RR_2"/>
    <property type="match status" value="1"/>
</dbReference>
<dbReference type="GO" id="GO:0062129">
    <property type="term" value="C:chitin-based extracellular matrix"/>
    <property type="evidence" value="ECO:0007669"/>
    <property type="project" value="TreeGrafter"/>
</dbReference>
<gene>
    <name evidence="3" type="ORF">WH47_00926</name>
</gene>
<protein>
    <submittedName>
        <fullName evidence="3">Cuticle protein 6</fullName>
    </submittedName>
</protein>
<dbReference type="InterPro" id="IPR000618">
    <property type="entry name" value="Insect_cuticle"/>
</dbReference>
<dbReference type="STRING" id="597456.A0A0L7RKH0"/>
<feature type="region of interest" description="Disordered" evidence="2">
    <location>
        <begin position="222"/>
        <end position="242"/>
    </location>
</feature>
<name>A0A0L7RKH0_9HYME</name>
<keyword evidence="1" id="KW-0193">Cuticle</keyword>
<feature type="non-terminal residue" evidence="3">
    <location>
        <position position="1"/>
    </location>
</feature>
<dbReference type="Pfam" id="PF00379">
    <property type="entry name" value="Chitin_bind_4"/>
    <property type="match status" value="1"/>
</dbReference>
<evidence type="ECO:0000313" key="4">
    <source>
        <dbReference type="Proteomes" id="UP000053825"/>
    </source>
</evidence>
<organism evidence="3 4">
    <name type="scientific">Habropoda laboriosa</name>
    <dbReference type="NCBI Taxonomy" id="597456"/>
    <lineage>
        <taxon>Eukaryota</taxon>
        <taxon>Metazoa</taxon>
        <taxon>Ecdysozoa</taxon>
        <taxon>Arthropoda</taxon>
        <taxon>Hexapoda</taxon>
        <taxon>Insecta</taxon>
        <taxon>Pterygota</taxon>
        <taxon>Neoptera</taxon>
        <taxon>Endopterygota</taxon>
        <taxon>Hymenoptera</taxon>
        <taxon>Apocrita</taxon>
        <taxon>Aculeata</taxon>
        <taxon>Apoidea</taxon>
        <taxon>Anthophila</taxon>
        <taxon>Apidae</taxon>
        <taxon>Habropoda</taxon>
    </lineage>
</organism>
<keyword evidence="4" id="KW-1185">Reference proteome</keyword>
<dbReference type="InterPro" id="IPR050468">
    <property type="entry name" value="Cuticle_Struct_Prot"/>
</dbReference>
<evidence type="ECO:0000256" key="2">
    <source>
        <dbReference type="SAM" id="MobiDB-lite"/>
    </source>
</evidence>
<dbReference type="AlphaFoldDB" id="A0A0L7RKH0"/>
<sequence length="362" mass="39499">LLAVSLASVGYALPTAEVLAYQDSLGQYSFGYSAPSSARSEVRTLNGETRGAYSYIDDAGVIQTAHYTADGENGFRVAATNLPVAPLPEVQDVIVAILPEKEEILKTNNLGRNNVFLKGLVPIESDTMELEKDVQLKEKLEESMKSENLSETMKMSEEGILEGRAMKMSEEGILEGETMKMSEEGILGGETMKMSEEGILGGETMKMSEEGILEGEMMKMASEAQLQEKSSESAAAESPKVSSTEMPLKVLKQLQIPIYRISQGNLAIDPSTIQGPINIEGSSLTPASTTLKLDQATSRLSTNENISVKELPVPKEKPEKPQEQQKLSDKEIIAPLNILPLSTPTLLKYTHVPTLHYFVYNH</sequence>
<reference evidence="3 4" key="1">
    <citation type="submission" date="2015-07" db="EMBL/GenBank/DDBJ databases">
        <title>The genome of Habropoda laboriosa.</title>
        <authorList>
            <person name="Pan H."/>
            <person name="Kapheim K."/>
        </authorList>
    </citation>
    <scope>NUCLEOTIDE SEQUENCE [LARGE SCALE GENOMIC DNA]</scope>
    <source>
        <strain evidence="3">0110345459</strain>
    </source>
</reference>
<evidence type="ECO:0000256" key="1">
    <source>
        <dbReference type="PROSITE-ProRule" id="PRU00497"/>
    </source>
</evidence>
<evidence type="ECO:0000313" key="3">
    <source>
        <dbReference type="EMBL" id="KOC71246.1"/>
    </source>
</evidence>
<accession>A0A0L7RKH0</accession>
<dbReference type="OrthoDB" id="6515429at2759"/>
<dbReference type="PANTHER" id="PTHR10380:SF196">
    <property type="entry name" value="CUTICULAR PROTEIN 72EA"/>
    <property type="match status" value="1"/>
</dbReference>
<dbReference type="GO" id="GO:0008010">
    <property type="term" value="F:structural constituent of chitin-based larval cuticle"/>
    <property type="evidence" value="ECO:0007669"/>
    <property type="project" value="TreeGrafter"/>
</dbReference>
<dbReference type="EMBL" id="KQ414575">
    <property type="protein sequence ID" value="KOC71246.1"/>
    <property type="molecule type" value="Genomic_DNA"/>
</dbReference>
<proteinExistence type="predicted"/>
<dbReference type="Proteomes" id="UP000053825">
    <property type="component" value="Unassembled WGS sequence"/>
</dbReference>